<sequence length="428" mass="45518">MIPIAAALAALGFAPAPEIKPVPGDWPQFRGPDRNAVSTEKGLLQQWPTEGPKKLWTVSGCGGGYSTVSVVGGWIFGTGKKDSKEYVWARDEATGEEKWATPFTEAKGVGYGEGTRSTPTFSNGKVYAVGMNGELVCCEATTGKILWHKNYAKDFGGVPPGWGYCESVLVDEGKVIGTPCSAKAAMVALDANTGETIWQTAVEKPGGAGGYASPIKAEVGGVPMYINLLGKTGGVIAVHAKTGKTLWQYDKMMNGTANIPSPVVKGDMVFCSTGYGAGSALLQMETDKSGGVSVKEIRFYKGDELQNHHGGMIPVGDYVYFGNQHGNGNPVCVDLKSGDIKWKEKKNVGGGGGSAAIAYADGMLYFRYENGTIVLIKADPEHFKLVSSFKIPEPSGKASWPHPTIANGRLFIRDQDKLHCFNLKDSTN</sequence>
<dbReference type="Proteomes" id="UP000214646">
    <property type="component" value="Unassembled WGS sequence"/>
</dbReference>
<dbReference type="PANTHER" id="PTHR34512">
    <property type="entry name" value="CELL SURFACE PROTEIN"/>
    <property type="match status" value="1"/>
</dbReference>
<dbReference type="EMBL" id="NIDE01000019">
    <property type="protein sequence ID" value="OWK34878.1"/>
    <property type="molecule type" value="Genomic_DNA"/>
</dbReference>
<gene>
    <name evidence="2" type="ORF">FRUB_09720</name>
</gene>
<protein>
    <submittedName>
        <fullName evidence="2">Putative polyvinylalcohol dehydrogenase</fullName>
    </submittedName>
</protein>
<dbReference type="InterPro" id="IPR015943">
    <property type="entry name" value="WD40/YVTN_repeat-like_dom_sf"/>
</dbReference>
<evidence type="ECO:0000313" key="3">
    <source>
        <dbReference type="Proteomes" id="UP000214646"/>
    </source>
</evidence>
<evidence type="ECO:0000313" key="2">
    <source>
        <dbReference type="EMBL" id="OWK34878.1"/>
    </source>
</evidence>
<dbReference type="PANTHER" id="PTHR34512:SF30">
    <property type="entry name" value="OUTER MEMBRANE PROTEIN ASSEMBLY FACTOR BAMB"/>
    <property type="match status" value="1"/>
</dbReference>
<comment type="caution">
    <text evidence="2">The sequence shown here is derived from an EMBL/GenBank/DDBJ whole genome shotgun (WGS) entry which is preliminary data.</text>
</comment>
<dbReference type="InterPro" id="IPR011047">
    <property type="entry name" value="Quinoprotein_ADH-like_sf"/>
</dbReference>
<dbReference type="AlphaFoldDB" id="A0A225D8L9"/>
<dbReference type="Pfam" id="PF13360">
    <property type="entry name" value="PQQ_2"/>
    <property type="match status" value="1"/>
</dbReference>
<dbReference type="RefSeq" id="WP_088260104.1">
    <property type="nucleotide sequence ID" value="NZ_NIDE01000019.1"/>
</dbReference>
<keyword evidence="3" id="KW-1185">Reference proteome</keyword>
<dbReference type="SUPFAM" id="SSF50998">
    <property type="entry name" value="Quinoprotein alcohol dehydrogenase-like"/>
    <property type="match status" value="1"/>
</dbReference>
<feature type="domain" description="Pyrrolo-quinoline quinone repeat" evidence="1">
    <location>
        <begin position="116"/>
        <end position="343"/>
    </location>
</feature>
<dbReference type="OrthoDB" id="229752at2"/>
<name>A0A225D8L9_9BACT</name>
<dbReference type="Gene3D" id="2.130.10.10">
    <property type="entry name" value="YVTN repeat-like/Quinoprotein amine dehydrogenase"/>
    <property type="match status" value="1"/>
</dbReference>
<evidence type="ECO:0000259" key="1">
    <source>
        <dbReference type="Pfam" id="PF13360"/>
    </source>
</evidence>
<reference evidence="3" key="1">
    <citation type="submission" date="2017-06" db="EMBL/GenBank/DDBJ databases">
        <title>Genome analysis of Fimbriiglobus ruber SP5, the first member of the order Planctomycetales with confirmed chitinolytic capability.</title>
        <authorList>
            <person name="Ravin N.V."/>
            <person name="Rakitin A.L."/>
            <person name="Ivanova A.A."/>
            <person name="Beletsky A.V."/>
            <person name="Kulichevskaya I.S."/>
            <person name="Mardanov A.V."/>
            <person name="Dedysh S.N."/>
        </authorList>
    </citation>
    <scope>NUCLEOTIDE SEQUENCE [LARGE SCALE GENOMIC DNA]</scope>
    <source>
        <strain evidence="3">SP5</strain>
    </source>
</reference>
<organism evidence="2 3">
    <name type="scientific">Fimbriiglobus ruber</name>
    <dbReference type="NCBI Taxonomy" id="1908690"/>
    <lineage>
        <taxon>Bacteria</taxon>
        <taxon>Pseudomonadati</taxon>
        <taxon>Planctomycetota</taxon>
        <taxon>Planctomycetia</taxon>
        <taxon>Gemmatales</taxon>
        <taxon>Gemmataceae</taxon>
        <taxon>Fimbriiglobus</taxon>
    </lineage>
</organism>
<dbReference type="InterPro" id="IPR002372">
    <property type="entry name" value="PQQ_rpt_dom"/>
</dbReference>
<proteinExistence type="predicted"/>
<accession>A0A225D8L9</accession>